<dbReference type="SUPFAM" id="SSF55729">
    <property type="entry name" value="Acyl-CoA N-acyltransferases (Nat)"/>
    <property type="match status" value="1"/>
</dbReference>
<dbReference type="PROSITE" id="PS51186">
    <property type="entry name" value="GNAT"/>
    <property type="match status" value="1"/>
</dbReference>
<organism evidence="2 3">
    <name type="scientific">Micavibrio aeruginosavorus</name>
    <dbReference type="NCBI Taxonomy" id="349221"/>
    <lineage>
        <taxon>Bacteria</taxon>
        <taxon>Pseudomonadati</taxon>
        <taxon>Bdellovibrionota</taxon>
        <taxon>Bdellovibrionia</taxon>
        <taxon>Bdellovibrionales</taxon>
        <taxon>Pseudobdellovibrionaceae</taxon>
        <taxon>Micavibrio</taxon>
    </lineage>
</organism>
<dbReference type="Pfam" id="PF00583">
    <property type="entry name" value="Acetyltransf_1"/>
    <property type="match status" value="1"/>
</dbReference>
<evidence type="ECO:0000313" key="3">
    <source>
        <dbReference type="Proteomes" id="UP000249417"/>
    </source>
</evidence>
<gene>
    <name evidence="2" type="ORF">DI551_03515</name>
</gene>
<dbReference type="GO" id="GO:0016747">
    <property type="term" value="F:acyltransferase activity, transferring groups other than amino-acyl groups"/>
    <property type="evidence" value="ECO:0007669"/>
    <property type="project" value="InterPro"/>
</dbReference>
<dbReference type="Proteomes" id="UP000249417">
    <property type="component" value="Unassembled WGS sequence"/>
</dbReference>
<evidence type="ECO:0000313" key="2">
    <source>
        <dbReference type="EMBL" id="PZQ47374.1"/>
    </source>
</evidence>
<dbReference type="InterPro" id="IPR016181">
    <property type="entry name" value="Acyl_CoA_acyltransferase"/>
</dbReference>
<name>A0A2W5N2R1_9BACT</name>
<accession>A0A2W5N2R1</accession>
<dbReference type="Gene3D" id="3.40.630.30">
    <property type="match status" value="1"/>
</dbReference>
<protein>
    <recommendedName>
        <fullName evidence="1">N-acetyltransferase domain-containing protein</fullName>
    </recommendedName>
</protein>
<reference evidence="2 3" key="1">
    <citation type="submission" date="2017-08" db="EMBL/GenBank/DDBJ databases">
        <title>Infants hospitalized years apart are colonized by the same room-sourced microbial strains.</title>
        <authorList>
            <person name="Brooks B."/>
            <person name="Olm M.R."/>
            <person name="Firek B.A."/>
            <person name="Baker R."/>
            <person name="Thomas B.C."/>
            <person name="Morowitz M.J."/>
            <person name="Banfield J.F."/>
        </authorList>
    </citation>
    <scope>NUCLEOTIDE SEQUENCE [LARGE SCALE GENOMIC DNA]</scope>
    <source>
        <strain evidence="2">S2_005_002_R2_29</strain>
    </source>
</reference>
<feature type="domain" description="N-acetyltransferase" evidence="1">
    <location>
        <begin position="34"/>
        <end position="221"/>
    </location>
</feature>
<sequence>MIGVLMFKNFKLDSNHDYDAPIPSSAVPSKPAPYKTAFLNASDIPAFLALQNKVWKALPDDKKHHLKKRTAEDLQHHLDERMPLIGVKDSKGKLVAQCLLAFPKNEDAVKNLQGYPIIRDTLSVTAVVQSLCTDPEHAGKGLSGEILDVAKYVAANTGHVQIVAKVADDNKGSQKSFTKNDFEIASNGYDPAKKYPVSYFRHSIFGCGASQSVVARTLEMA</sequence>
<dbReference type="InterPro" id="IPR000182">
    <property type="entry name" value="GNAT_dom"/>
</dbReference>
<proteinExistence type="predicted"/>
<dbReference type="EMBL" id="QFQB01000014">
    <property type="protein sequence ID" value="PZQ47374.1"/>
    <property type="molecule type" value="Genomic_DNA"/>
</dbReference>
<dbReference type="AlphaFoldDB" id="A0A2W5N2R1"/>
<comment type="caution">
    <text evidence="2">The sequence shown here is derived from an EMBL/GenBank/DDBJ whole genome shotgun (WGS) entry which is preliminary data.</text>
</comment>
<evidence type="ECO:0000259" key="1">
    <source>
        <dbReference type="PROSITE" id="PS51186"/>
    </source>
</evidence>